<dbReference type="PANTHER" id="PTHR43004:SF19">
    <property type="entry name" value="BINDING MONOOXYGENASE, PUTATIVE (JCVI)-RELATED"/>
    <property type="match status" value="1"/>
</dbReference>
<feature type="domain" description="FAD-binding" evidence="5">
    <location>
        <begin position="192"/>
        <end position="238"/>
    </location>
</feature>
<evidence type="ECO:0000256" key="3">
    <source>
        <dbReference type="ARBA" id="ARBA00022827"/>
    </source>
</evidence>
<dbReference type="SUPFAM" id="SSF51905">
    <property type="entry name" value="FAD/NAD(P)-binding domain"/>
    <property type="match status" value="1"/>
</dbReference>
<evidence type="ECO:0000256" key="4">
    <source>
        <dbReference type="SAM" id="MobiDB-lite"/>
    </source>
</evidence>
<feature type="region of interest" description="Disordered" evidence="4">
    <location>
        <begin position="251"/>
        <end position="277"/>
    </location>
</feature>
<dbReference type="Proteomes" id="UP000198282">
    <property type="component" value="Unassembled WGS sequence"/>
</dbReference>
<organism evidence="6 7">
    <name type="scientific">Streptosporangium subroseum</name>
    <dbReference type="NCBI Taxonomy" id="106412"/>
    <lineage>
        <taxon>Bacteria</taxon>
        <taxon>Bacillati</taxon>
        <taxon>Actinomycetota</taxon>
        <taxon>Actinomycetes</taxon>
        <taxon>Streptosporangiales</taxon>
        <taxon>Streptosporangiaceae</taxon>
        <taxon>Streptosporangium</taxon>
    </lineage>
</organism>
<dbReference type="EMBL" id="FZOD01000010">
    <property type="protein sequence ID" value="SNS49302.1"/>
    <property type="molecule type" value="Genomic_DNA"/>
</dbReference>
<dbReference type="Gene3D" id="3.50.50.60">
    <property type="entry name" value="FAD/NAD(P)-binding domain"/>
    <property type="match status" value="2"/>
</dbReference>
<dbReference type="GO" id="GO:0071949">
    <property type="term" value="F:FAD binding"/>
    <property type="evidence" value="ECO:0007669"/>
    <property type="project" value="InterPro"/>
</dbReference>
<proteinExistence type="predicted"/>
<evidence type="ECO:0000313" key="6">
    <source>
        <dbReference type="EMBL" id="SNS49302.1"/>
    </source>
</evidence>
<accession>A0A239EZH3</accession>
<gene>
    <name evidence="6" type="ORF">SAMN05216276_1010115</name>
</gene>
<dbReference type="InterPro" id="IPR050641">
    <property type="entry name" value="RIFMO-like"/>
</dbReference>
<dbReference type="OrthoDB" id="8670884at2"/>
<name>A0A239EZH3_9ACTN</name>
<evidence type="ECO:0000256" key="1">
    <source>
        <dbReference type="ARBA" id="ARBA00001974"/>
    </source>
</evidence>
<sequence>MNDTQVLIVGAGPTGLTLAIELARRGVGFRIVEKTPGHPAGSRGKGLRPRTQEVFDDLGVIDEILATGRIYPPIRTYMGEQVVWEGVMHEHREPEAAVPYPMVLMQPQWRIERIMRERLAGLGHHVELGIEAIAFEQDEDGVTVTLKRAAPDGAALEAAPENVVPETAAPDGAALVTAAPDGADVETAASDGADVETAASDGALVEGADGAASGGVERVRCAYLIGADGGRSSVRKLQRVRRIDGWVAGPEVVDQPFGGDHATGTEGEPDQEDPQPRAMDLGVAHVQRSQDPDSHNAPIVSFGLPLSGYPAENRIEAGSPPPGETFGLRCFSCS</sequence>
<keyword evidence="3" id="KW-0274">FAD</keyword>
<comment type="cofactor">
    <cofactor evidence="1">
        <name>FAD</name>
        <dbReference type="ChEBI" id="CHEBI:57692"/>
    </cofactor>
</comment>
<dbReference type="AlphaFoldDB" id="A0A239EZH3"/>
<dbReference type="RefSeq" id="WP_143653204.1">
    <property type="nucleotide sequence ID" value="NZ_FZOD01000010.1"/>
</dbReference>
<evidence type="ECO:0000313" key="7">
    <source>
        <dbReference type="Proteomes" id="UP000198282"/>
    </source>
</evidence>
<protein>
    <submittedName>
        <fullName evidence="6">FAD binding domain-containing protein</fullName>
    </submittedName>
</protein>
<dbReference type="PANTHER" id="PTHR43004">
    <property type="entry name" value="TRK SYSTEM POTASSIUM UPTAKE PROTEIN"/>
    <property type="match status" value="1"/>
</dbReference>
<dbReference type="InterPro" id="IPR036188">
    <property type="entry name" value="FAD/NAD-bd_sf"/>
</dbReference>
<evidence type="ECO:0000256" key="2">
    <source>
        <dbReference type="ARBA" id="ARBA00022630"/>
    </source>
</evidence>
<keyword evidence="2" id="KW-0285">Flavoprotein</keyword>
<dbReference type="GO" id="GO:0016709">
    <property type="term" value="F:oxidoreductase activity, acting on paired donors, with incorporation or reduction of molecular oxygen, NAD(P)H as one donor, and incorporation of one atom of oxygen"/>
    <property type="evidence" value="ECO:0007669"/>
    <property type="project" value="UniProtKB-ARBA"/>
</dbReference>
<keyword evidence="7" id="KW-1185">Reference proteome</keyword>
<dbReference type="PRINTS" id="PR00420">
    <property type="entry name" value="RNGMNOXGNASE"/>
</dbReference>
<evidence type="ECO:0000259" key="5">
    <source>
        <dbReference type="Pfam" id="PF01494"/>
    </source>
</evidence>
<reference evidence="6 7" key="1">
    <citation type="submission" date="2017-06" db="EMBL/GenBank/DDBJ databases">
        <authorList>
            <person name="Kim H.J."/>
            <person name="Triplett B.A."/>
        </authorList>
    </citation>
    <scope>NUCLEOTIDE SEQUENCE [LARGE SCALE GENOMIC DNA]</scope>
    <source>
        <strain evidence="6 7">CGMCC 4.2132</strain>
    </source>
</reference>
<feature type="domain" description="FAD-binding" evidence="5">
    <location>
        <begin position="3"/>
        <end position="152"/>
    </location>
</feature>
<dbReference type="InterPro" id="IPR002938">
    <property type="entry name" value="FAD-bd"/>
</dbReference>
<dbReference type="Pfam" id="PF01494">
    <property type="entry name" value="FAD_binding_3"/>
    <property type="match status" value="2"/>
</dbReference>